<dbReference type="InterPro" id="IPR009003">
    <property type="entry name" value="Peptidase_S1_PA"/>
</dbReference>
<sequence length="438" mass="50214">MNDLSIFTVKVEGGSGCIFQPMSEDYSYVLTARHVLLEAEMPYSIIRQTIGEDGSVNEVELKIIGEPYYHHDPDNFDAAIIKVEAIKDNPIELLRLDNPLESSGIFVLAGHPDARGKQIYSYRDNNLVLKNRKPYNYIEAELENVATHKEIVGQSGGGIFRYEDGHWFLAGIQKKMSVPDGKETLGRIDFMPLSFFDAIVNTNREDLIDLLPYYLTSFSLLKDQVMKIEGCLVPNNVAYTRSFLRGITENIVANKLTPLYVREFFKDRLLVGKRPRKNILLTRDLWVAWLEYLIILNLIKDNGITEGNLEENFNCYRVLFSNTNKDWSTEFKEITLSNFHGLAANGCIIVSTKTKPEKYTIPSGAIDDIIRANNVHNSEMQIDDGVEHPFKSYKLVHLYAFQKKCIIDKEDEYSQFTNLTDAELIIKLKQEYEELLRP</sequence>
<dbReference type="AlphaFoldDB" id="A0A562M6J2"/>
<feature type="domain" description="ABC-three component systems C-terminal" evidence="1">
    <location>
        <begin position="190"/>
        <end position="407"/>
    </location>
</feature>
<comment type="caution">
    <text evidence="2">The sequence shown here is derived from an EMBL/GenBank/DDBJ whole genome shotgun (WGS) entry which is preliminary data.</text>
</comment>
<evidence type="ECO:0000313" key="2">
    <source>
        <dbReference type="EMBL" id="TWI15513.1"/>
    </source>
</evidence>
<accession>A0A562M6J2</accession>
<dbReference type="OrthoDB" id="623545at2"/>
<dbReference type="RefSeq" id="WP_145330848.1">
    <property type="nucleotide sequence ID" value="NZ_VLKR01000043.1"/>
</dbReference>
<evidence type="ECO:0000313" key="3">
    <source>
        <dbReference type="Proteomes" id="UP000315908"/>
    </source>
</evidence>
<dbReference type="Pfam" id="PF20280">
    <property type="entry name" value="CTD4"/>
    <property type="match status" value="1"/>
</dbReference>
<dbReference type="EMBL" id="VLKR01000043">
    <property type="protein sequence ID" value="TWI15513.1"/>
    <property type="molecule type" value="Genomic_DNA"/>
</dbReference>
<dbReference type="InterPro" id="IPR046916">
    <property type="entry name" value="ABC-3C_CTD4"/>
</dbReference>
<gene>
    <name evidence="2" type="ORF">IQ31_05095</name>
</gene>
<dbReference type="Proteomes" id="UP000315908">
    <property type="component" value="Unassembled WGS sequence"/>
</dbReference>
<dbReference type="Pfam" id="PF13365">
    <property type="entry name" value="Trypsin_2"/>
    <property type="match status" value="1"/>
</dbReference>
<evidence type="ECO:0000259" key="1">
    <source>
        <dbReference type="Pfam" id="PF20280"/>
    </source>
</evidence>
<name>A0A562M6J2_9SPHI</name>
<protein>
    <submittedName>
        <fullName evidence="2">Trypsin-like peptidase</fullName>
    </submittedName>
</protein>
<reference evidence="2 3" key="1">
    <citation type="journal article" date="2015" name="Stand. Genomic Sci.">
        <title>Genomic Encyclopedia of Bacterial and Archaeal Type Strains, Phase III: the genomes of soil and plant-associated and newly described type strains.</title>
        <authorList>
            <person name="Whitman W.B."/>
            <person name="Woyke T."/>
            <person name="Klenk H.P."/>
            <person name="Zhou Y."/>
            <person name="Lilburn T.G."/>
            <person name="Beck B.J."/>
            <person name="De Vos P."/>
            <person name="Vandamme P."/>
            <person name="Eisen J.A."/>
            <person name="Garrity G."/>
            <person name="Hugenholtz P."/>
            <person name="Kyrpides N.C."/>
        </authorList>
    </citation>
    <scope>NUCLEOTIDE SEQUENCE [LARGE SCALE GENOMIC DNA]</scope>
    <source>
        <strain evidence="2 3">CGMCC 1.6855</strain>
    </source>
</reference>
<proteinExistence type="predicted"/>
<organism evidence="2 3">
    <name type="scientific">Sphingobacterium siyangense</name>
    <dbReference type="NCBI Taxonomy" id="459529"/>
    <lineage>
        <taxon>Bacteria</taxon>
        <taxon>Pseudomonadati</taxon>
        <taxon>Bacteroidota</taxon>
        <taxon>Sphingobacteriia</taxon>
        <taxon>Sphingobacteriales</taxon>
        <taxon>Sphingobacteriaceae</taxon>
        <taxon>Sphingobacterium</taxon>
    </lineage>
</organism>
<dbReference type="SUPFAM" id="SSF50494">
    <property type="entry name" value="Trypsin-like serine proteases"/>
    <property type="match status" value="1"/>
</dbReference>